<evidence type="ECO:0000256" key="1">
    <source>
        <dbReference type="ARBA" id="ARBA00001947"/>
    </source>
</evidence>
<dbReference type="InterPro" id="IPR001431">
    <property type="entry name" value="Pept_M16_Zn_BS"/>
</dbReference>
<proteinExistence type="inferred from homology"/>
<organism evidence="6 7">
    <name type="scientific">Prevotella communis</name>
    <dbReference type="NCBI Taxonomy" id="2913614"/>
    <lineage>
        <taxon>Bacteria</taxon>
        <taxon>Pseudomonadati</taxon>
        <taxon>Bacteroidota</taxon>
        <taxon>Bacteroidia</taxon>
        <taxon>Bacteroidales</taxon>
        <taxon>Prevotellaceae</taxon>
        <taxon>Prevotella</taxon>
    </lineage>
</organism>
<dbReference type="OrthoDB" id="9811314at2"/>
<comment type="caution">
    <text evidence="6">The sequence shown here is derived from an EMBL/GenBank/DDBJ whole genome shotgun (WGS) entry which is preliminary data.</text>
</comment>
<dbReference type="PANTHER" id="PTHR11851:SF49">
    <property type="entry name" value="MITOCHONDRIAL-PROCESSING PEPTIDASE SUBUNIT ALPHA"/>
    <property type="match status" value="1"/>
</dbReference>
<dbReference type="InterPro" id="IPR050361">
    <property type="entry name" value="MPP/UQCRC_Complex"/>
</dbReference>
<dbReference type="GO" id="GO:0004222">
    <property type="term" value="F:metalloendopeptidase activity"/>
    <property type="evidence" value="ECO:0007669"/>
    <property type="project" value="InterPro"/>
</dbReference>
<name>A0A1H0GC85_9BACT</name>
<dbReference type="EMBL" id="FNIW01000008">
    <property type="protein sequence ID" value="SDO04448.1"/>
    <property type="molecule type" value="Genomic_DNA"/>
</dbReference>
<evidence type="ECO:0000313" key="6">
    <source>
        <dbReference type="EMBL" id="SDO04448.1"/>
    </source>
</evidence>
<evidence type="ECO:0000259" key="5">
    <source>
        <dbReference type="Pfam" id="PF05193"/>
    </source>
</evidence>
<evidence type="ECO:0000256" key="2">
    <source>
        <dbReference type="ARBA" id="ARBA00007261"/>
    </source>
</evidence>
<protein>
    <submittedName>
        <fullName evidence="6">Predicted Zn-dependent peptidase</fullName>
    </submittedName>
</protein>
<feature type="domain" description="Peptidase M16 C-terminal" evidence="5">
    <location>
        <begin position="168"/>
        <end position="346"/>
    </location>
</feature>
<sequence length="411" mass="47040">MTRYNTITLENGLRIIHLPSYSQVVYCGIAVKAGTRHELPGEEGLAHFCEHLSFKGTEHRSAVQIINAIEGLGGELNAFTNKEDTVFYCAIQAKYIKRAVDVLCDIVFHSTYPQNEVEKEREVVCDEIESYEDSPAELIFDEIENILFEGHPLGHNILGTSEQVRQYTSEDARRFTARYYRPDNCVFFASGNVNFKRLATWLRASCKDNTHISERSENLEILEKPENQPERLLIRHRGTHQAHVIIGSRAYAADDKRRWALYLLNNILGGPGLNSRLNLSLRERNGLVYSVESSMVCYGDTGCWCTYFGCDPHDVKRCCRLVRRELDRLIKNPLSASQLLKAKQQLQGQLAIASDSREQFALDFAKNFLHQGKERDLSDIMRHIDSLTPQDLQQVARDIFDPEHITTLIYE</sequence>
<evidence type="ECO:0000259" key="4">
    <source>
        <dbReference type="Pfam" id="PF00675"/>
    </source>
</evidence>
<dbReference type="AlphaFoldDB" id="A0A1H0GC85"/>
<dbReference type="Pfam" id="PF00675">
    <property type="entry name" value="Peptidase_M16"/>
    <property type="match status" value="1"/>
</dbReference>
<evidence type="ECO:0000313" key="7">
    <source>
        <dbReference type="Proteomes" id="UP000199134"/>
    </source>
</evidence>
<dbReference type="InterPro" id="IPR011765">
    <property type="entry name" value="Pept_M16_N"/>
</dbReference>
<dbReference type="InterPro" id="IPR011249">
    <property type="entry name" value="Metalloenz_LuxS/M16"/>
</dbReference>
<dbReference type="PANTHER" id="PTHR11851">
    <property type="entry name" value="METALLOPROTEASE"/>
    <property type="match status" value="1"/>
</dbReference>
<gene>
    <name evidence="6" type="ORF">SAMN04487900_10856</name>
</gene>
<comment type="cofactor">
    <cofactor evidence="1">
        <name>Zn(2+)</name>
        <dbReference type="ChEBI" id="CHEBI:29105"/>
    </cofactor>
</comment>
<dbReference type="GO" id="GO:0006508">
    <property type="term" value="P:proteolysis"/>
    <property type="evidence" value="ECO:0007669"/>
    <property type="project" value="InterPro"/>
</dbReference>
<dbReference type="SUPFAM" id="SSF63411">
    <property type="entry name" value="LuxS/MPP-like metallohydrolase"/>
    <property type="match status" value="2"/>
</dbReference>
<dbReference type="Proteomes" id="UP000199134">
    <property type="component" value="Unassembled WGS sequence"/>
</dbReference>
<dbReference type="Pfam" id="PF05193">
    <property type="entry name" value="Peptidase_M16_C"/>
    <property type="match status" value="1"/>
</dbReference>
<reference evidence="7" key="1">
    <citation type="submission" date="2016-10" db="EMBL/GenBank/DDBJ databases">
        <authorList>
            <person name="de Groot N.N."/>
        </authorList>
    </citation>
    <scope>NUCLEOTIDE SEQUENCE [LARGE SCALE GENOMIC DNA]</scope>
    <source>
        <strain evidence="7">BP1-145</strain>
    </source>
</reference>
<feature type="domain" description="Peptidase M16 N-terminal" evidence="4">
    <location>
        <begin position="21"/>
        <end position="160"/>
    </location>
</feature>
<dbReference type="Gene3D" id="3.30.830.10">
    <property type="entry name" value="Metalloenzyme, LuxS/M16 peptidase-like"/>
    <property type="match status" value="2"/>
</dbReference>
<dbReference type="PROSITE" id="PS00143">
    <property type="entry name" value="INSULINASE"/>
    <property type="match status" value="1"/>
</dbReference>
<comment type="similarity">
    <text evidence="2 3">Belongs to the peptidase M16 family.</text>
</comment>
<dbReference type="RefSeq" id="WP_091853249.1">
    <property type="nucleotide sequence ID" value="NZ_FNIW01000008.1"/>
</dbReference>
<dbReference type="GO" id="GO:0046872">
    <property type="term" value="F:metal ion binding"/>
    <property type="evidence" value="ECO:0007669"/>
    <property type="project" value="InterPro"/>
</dbReference>
<dbReference type="InterPro" id="IPR007863">
    <property type="entry name" value="Peptidase_M16_C"/>
</dbReference>
<evidence type="ECO:0000256" key="3">
    <source>
        <dbReference type="RuleBase" id="RU004447"/>
    </source>
</evidence>
<accession>A0A1H0GC85</accession>